<evidence type="ECO:0000256" key="1">
    <source>
        <dbReference type="SAM" id="Phobius"/>
    </source>
</evidence>
<dbReference type="Proteomes" id="UP000557392">
    <property type="component" value="Unassembled WGS sequence"/>
</dbReference>
<keyword evidence="1" id="KW-0812">Transmembrane</keyword>
<proteinExistence type="predicted"/>
<keyword evidence="3" id="KW-1185">Reference proteome</keyword>
<keyword evidence="1" id="KW-1133">Transmembrane helix</keyword>
<evidence type="ECO:0000313" key="2">
    <source>
        <dbReference type="EMBL" id="MBB4098526.1"/>
    </source>
</evidence>
<feature type="transmembrane region" description="Helical" evidence="1">
    <location>
        <begin position="12"/>
        <end position="31"/>
    </location>
</feature>
<protein>
    <submittedName>
        <fullName evidence="2">Uncharacterized protein</fullName>
    </submittedName>
</protein>
<sequence length="50" mass="6233">MRDYFRSFFTREYWQALGALLTGVAFIHFQIRDNFWSRVEEEAEERRNKD</sequence>
<name>A0A7W6NXB7_9SPHN</name>
<dbReference type="EMBL" id="JACIEH010000002">
    <property type="protein sequence ID" value="MBB4098526.1"/>
    <property type="molecule type" value="Genomic_DNA"/>
</dbReference>
<evidence type="ECO:0000313" key="3">
    <source>
        <dbReference type="Proteomes" id="UP000557392"/>
    </source>
</evidence>
<reference evidence="2 3" key="1">
    <citation type="submission" date="2020-08" db="EMBL/GenBank/DDBJ databases">
        <title>Genomic Encyclopedia of Type Strains, Phase IV (KMG-IV): sequencing the most valuable type-strain genomes for metagenomic binning, comparative biology and taxonomic classification.</title>
        <authorList>
            <person name="Goeker M."/>
        </authorList>
    </citation>
    <scope>NUCLEOTIDE SEQUENCE [LARGE SCALE GENOMIC DNA]</scope>
    <source>
        <strain evidence="2 3">DSM 101806</strain>
    </source>
</reference>
<gene>
    <name evidence="2" type="ORF">GGR46_002090</name>
</gene>
<keyword evidence="1" id="KW-0472">Membrane</keyword>
<dbReference type="AlphaFoldDB" id="A0A7W6NXB7"/>
<organism evidence="2 3">
    <name type="scientific">Sphingomonas kyeonggiensis</name>
    <dbReference type="NCBI Taxonomy" id="1268553"/>
    <lineage>
        <taxon>Bacteria</taxon>
        <taxon>Pseudomonadati</taxon>
        <taxon>Pseudomonadota</taxon>
        <taxon>Alphaproteobacteria</taxon>
        <taxon>Sphingomonadales</taxon>
        <taxon>Sphingomonadaceae</taxon>
        <taxon>Sphingomonas</taxon>
    </lineage>
</organism>
<comment type="caution">
    <text evidence="2">The sequence shown here is derived from an EMBL/GenBank/DDBJ whole genome shotgun (WGS) entry which is preliminary data.</text>
</comment>
<dbReference type="RefSeq" id="WP_183997394.1">
    <property type="nucleotide sequence ID" value="NZ_JACIEH010000002.1"/>
</dbReference>
<accession>A0A7W6NXB7</accession>